<dbReference type="RefSeq" id="WP_189994800.1">
    <property type="nucleotide sequence ID" value="NZ_BNCB01000007.1"/>
</dbReference>
<proteinExistence type="predicted"/>
<dbReference type="SUPFAM" id="SSF48024">
    <property type="entry name" value="N-terminal domain of DnaB helicase"/>
    <property type="match status" value="1"/>
</dbReference>
<organism evidence="5 6">
    <name type="scientific">Streptomyces rubradiris</name>
    <name type="common">Streptomyces achromogenes subsp. rubradiris</name>
    <dbReference type="NCBI Taxonomy" id="285531"/>
    <lineage>
        <taxon>Bacteria</taxon>
        <taxon>Bacillati</taxon>
        <taxon>Actinomycetota</taxon>
        <taxon>Actinomycetes</taxon>
        <taxon>Kitasatosporales</taxon>
        <taxon>Streptomycetaceae</taxon>
        <taxon>Streptomyces</taxon>
    </lineage>
</organism>
<dbReference type="InterPro" id="IPR007693">
    <property type="entry name" value="DNA_helicase_DnaB-like_N"/>
</dbReference>
<keyword evidence="6" id="KW-1185">Reference proteome</keyword>
<dbReference type="Pfam" id="PF00772">
    <property type="entry name" value="DnaB"/>
    <property type="match status" value="1"/>
</dbReference>
<dbReference type="InterPro" id="IPR016136">
    <property type="entry name" value="DNA_helicase_N/primase_C"/>
</dbReference>
<evidence type="ECO:0000256" key="2">
    <source>
        <dbReference type="ARBA" id="ARBA00023125"/>
    </source>
</evidence>
<sequence length="255" mass="27580">MPQWLRPKLPEGPLRVFNRELHALHGKAGYPSARKLYLAVGKVVSHTNIHHAFVKPALPSWGVVEVVVEQLAQLARPRLAAEAEVNRFKALWDQAHAAVQLSLAPTKAPGPQSASNHGSPPDAARPALTAGAFFSNRNALIFQAIVDLHRAGGPVSVPQVAAELQRRGQLELCGGEDYLFECVKAVIQGAYEAGMSVHEFGVLSARKVRAAADARERLVTSRVEPVPYAGRVQRTVDQAAKPHPHRAGQQPEKAT</sequence>
<feature type="region of interest" description="Disordered" evidence="3">
    <location>
        <begin position="231"/>
        <end position="255"/>
    </location>
</feature>
<evidence type="ECO:0000259" key="4">
    <source>
        <dbReference type="Pfam" id="PF00772"/>
    </source>
</evidence>
<evidence type="ECO:0000313" key="6">
    <source>
        <dbReference type="Proteomes" id="UP000646738"/>
    </source>
</evidence>
<feature type="domain" description="DNA helicase DnaB-like N-terminal" evidence="4">
    <location>
        <begin position="127"/>
        <end position="189"/>
    </location>
</feature>
<protein>
    <recommendedName>
        <fullName evidence="4">DNA helicase DnaB-like N-terminal domain-containing protein</fullName>
    </recommendedName>
</protein>
<evidence type="ECO:0000256" key="3">
    <source>
        <dbReference type="SAM" id="MobiDB-lite"/>
    </source>
</evidence>
<evidence type="ECO:0000256" key="1">
    <source>
        <dbReference type="ARBA" id="ARBA00022705"/>
    </source>
</evidence>
<gene>
    <name evidence="5" type="ORF">Srubr_65650</name>
</gene>
<evidence type="ECO:0000313" key="5">
    <source>
        <dbReference type="EMBL" id="GHI56719.1"/>
    </source>
</evidence>
<reference evidence="6" key="1">
    <citation type="submission" date="2023-07" db="EMBL/GenBank/DDBJ databases">
        <title>Whole genome shotgun sequence of Streptomyces achromogenes subsp. rubradiris NBRC 14000.</title>
        <authorList>
            <person name="Komaki H."/>
            <person name="Tamura T."/>
        </authorList>
    </citation>
    <scope>NUCLEOTIDE SEQUENCE [LARGE SCALE GENOMIC DNA]</scope>
    <source>
        <strain evidence="6">NBRC 14000</strain>
    </source>
</reference>
<dbReference type="Proteomes" id="UP000646738">
    <property type="component" value="Unassembled WGS sequence"/>
</dbReference>
<comment type="caution">
    <text evidence="5">The sequence shown here is derived from an EMBL/GenBank/DDBJ whole genome shotgun (WGS) entry which is preliminary data.</text>
</comment>
<name>A0ABQ3RLH7_STRRR</name>
<keyword evidence="2" id="KW-0238">DNA-binding</keyword>
<dbReference type="InterPro" id="IPR036185">
    <property type="entry name" value="DNA_heli_DnaB-like_N_sf"/>
</dbReference>
<accession>A0ABQ3RLH7</accession>
<dbReference type="EMBL" id="BNEA01000015">
    <property type="protein sequence ID" value="GHI56719.1"/>
    <property type="molecule type" value="Genomic_DNA"/>
</dbReference>
<dbReference type="Gene3D" id="1.10.860.10">
    <property type="entry name" value="DNAb Helicase, Chain A"/>
    <property type="match status" value="1"/>
</dbReference>
<keyword evidence="1" id="KW-0235">DNA replication</keyword>